<dbReference type="InterPro" id="IPR004089">
    <property type="entry name" value="MCPsignal_dom"/>
</dbReference>
<dbReference type="InterPro" id="IPR004090">
    <property type="entry name" value="Chemotax_Me-accpt_rcpt"/>
</dbReference>
<dbReference type="GO" id="GO:0006935">
    <property type="term" value="P:chemotaxis"/>
    <property type="evidence" value="ECO:0007669"/>
    <property type="project" value="InterPro"/>
</dbReference>
<dbReference type="PANTHER" id="PTHR32089:SF112">
    <property type="entry name" value="LYSOZYME-LIKE PROTEIN-RELATED"/>
    <property type="match status" value="1"/>
</dbReference>
<feature type="transmembrane region" description="Helical" evidence="4">
    <location>
        <begin position="139"/>
        <end position="157"/>
    </location>
</feature>
<evidence type="ECO:0000313" key="6">
    <source>
        <dbReference type="EMBL" id="NBC71308.1"/>
    </source>
</evidence>
<dbReference type="AlphaFoldDB" id="A0A7X4YRQ3"/>
<dbReference type="EMBL" id="JAAAMU010000011">
    <property type="protein sequence ID" value="NBC71308.1"/>
    <property type="molecule type" value="Genomic_DNA"/>
</dbReference>
<sequence length="490" mass="52573">MKLTETLHNRNKLLVYIIWAMLGLGLVVDSLTTAPMSSIITLLIVGGLSCATATLLTFKRWLPNYIMYFISGIVTVLTLLLIMTGPIWSTYLLVFVNLVIMTLYSNSRSIAFSGISGAVLTVCLFQTDYAADLFPDQDVFSVMMYFVLIAVPLFASAKFSERLQSEVFAQSDSAIEEKNRSQAIVGRITGSLDTLHAFSTNLKTNIASTSAISSEVSSSFGEITGSIETQTSNVTDISSSMQLSRQAVASLAELSTEMRSLSVSSAELSLEGSGKAEALERRMLQADETIRASAALMDELREQTAAIGDIVAAIKHISTQTNLLALNAAIEAARAGEHGKGFGVVSREIRNLAESSRQSTEEIESILEMIRLKTSEAAEKVDQGRTAIVESSLAAKGVAEAMHAIAGNSGEVERQSEEVASSAGDLHLRYAGMTDQVVTIAGLTEQNMAAIQEIAASMSTQDARIGDVMNSFLQLDQLAAELSRMAGKDD</sequence>
<protein>
    <submittedName>
        <fullName evidence="6">Chemotaxis protein</fullName>
    </submittedName>
</protein>
<evidence type="ECO:0000256" key="2">
    <source>
        <dbReference type="ARBA" id="ARBA00029447"/>
    </source>
</evidence>
<feature type="transmembrane region" description="Helical" evidence="4">
    <location>
        <begin position="110"/>
        <end position="127"/>
    </location>
</feature>
<dbReference type="PROSITE" id="PS50111">
    <property type="entry name" value="CHEMOTAXIS_TRANSDUC_2"/>
    <property type="match status" value="1"/>
</dbReference>
<keyword evidence="1 3" id="KW-0807">Transducer</keyword>
<dbReference type="GO" id="GO:0016020">
    <property type="term" value="C:membrane"/>
    <property type="evidence" value="ECO:0007669"/>
    <property type="project" value="InterPro"/>
</dbReference>
<dbReference type="PRINTS" id="PR00260">
    <property type="entry name" value="CHEMTRNSDUCR"/>
</dbReference>
<dbReference type="RefSeq" id="WP_161701154.1">
    <property type="nucleotide sequence ID" value="NZ_JAAAMU010000011.1"/>
</dbReference>
<organism evidence="6 7">
    <name type="scientific">Paenibacillus sacheonensis</name>
    <dbReference type="NCBI Taxonomy" id="742054"/>
    <lineage>
        <taxon>Bacteria</taxon>
        <taxon>Bacillati</taxon>
        <taxon>Bacillota</taxon>
        <taxon>Bacilli</taxon>
        <taxon>Bacillales</taxon>
        <taxon>Paenibacillaceae</taxon>
        <taxon>Paenibacillus</taxon>
    </lineage>
</organism>
<gene>
    <name evidence="6" type="ORF">GT003_20120</name>
</gene>
<comment type="caution">
    <text evidence="6">The sequence shown here is derived from an EMBL/GenBank/DDBJ whole genome shotgun (WGS) entry which is preliminary data.</text>
</comment>
<keyword evidence="4" id="KW-0812">Transmembrane</keyword>
<dbReference type="Gene3D" id="1.10.287.950">
    <property type="entry name" value="Methyl-accepting chemotaxis protein"/>
    <property type="match status" value="1"/>
</dbReference>
<dbReference type="SMART" id="SM00283">
    <property type="entry name" value="MA"/>
    <property type="match status" value="1"/>
</dbReference>
<dbReference type="GO" id="GO:0007165">
    <property type="term" value="P:signal transduction"/>
    <property type="evidence" value="ECO:0007669"/>
    <property type="project" value="UniProtKB-KW"/>
</dbReference>
<dbReference type="Proteomes" id="UP000558113">
    <property type="component" value="Unassembled WGS sequence"/>
</dbReference>
<dbReference type="SUPFAM" id="SSF58104">
    <property type="entry name" value="Methyl-accepting chemotaxis protein (MCP) signaling domain"/>
    <property type="match status" value="1"/>
</dbReference>
<keyword evidence="4" id="KW-0472">Membrane</keyword>
<keyword evidence="7" id="KW-1185">Reference proteome</keyword>
<accession>A0A7X4YRQ3</accession>
<keyword evidence="4" id="KW-1133">Transmembrane helix</keyword>
<feature type="transmembrane region" description="Helical" evidence="4">
    <location>
        <begin position="65"/>
        <end position="82"/>
    </location>
</feature>
<evidence type="ECO:0000259" key="5">
    <source>
        <dbReference type="PROSITE" id="PS50111"/>
    </source>
</evidence>
<evidence type="ECO:0000256" key="4">
    <source>
        <dbReference type="SAM" id="Phobius"/>
    </source>
</evidence>
<name>A0A7X4YRQ3_9BACL</name>
<dbReference type="Pfam" id="PF00015">
    <property type="entry name" value="MCPsignal"/>
    <property type="match status" value="1"/>
</dbReference>
<dbReference type="GO" id="GO:0004888">
    <property type="term" value="F:transmembrane signaling receptor activity"/>
    <property type="evidence" value="ECO:0007669"/>
    <property type="project" value="InterPro"/>
</dbReference>
<evidence type="ECO:0000313" key="7">
    <source>
        <dbReference type="Proteomes" id="UP000558113"/>
    </source>
</evidence>
<proteinExistence type="inferred from homology"/>
<dbReference type="OrthoDB" id="2166737at2"/>
<feature type="transmembrane region" description="Helical" evidence="4">
    <location>
        <begin position="38"/>
        <end position="58"/>
    </location>
</feature>
<comment type="similarity">
    <text evidence="2">Belongs to the methyl-accepting chemotaxis (MCP) protein family.</text>
</comment>
<evidence type="ECO:0000256" key="3">
    <source>
        <dbReference type="PROSITE-ProRule" id="PRU00284"/>
    </source>
</evidence>
<dbReference type="PANTHER" id="PTHR32089">
    <property type="entry name" value="METHYL-ACCEPTING CHEMOTAXIS PROTEIN MCPB"/>
    <property type="match status" value="1"/>
</dbReference>
<reference evidence="6 7" key="1">
    <citation type="submission" date="2020-01" db="EMBL/GenBank/DDBJ databases">
        <title>Paenibacillus soybeanensis sp. nov. isolated from the nodules of soybean (Glycine max(L.) Merr).</title>
        <authorList>
            <person name="Wang H."/>
        </authorList>
    </citation>
    <scope>NUCLEOTIDE SEQUENCE [LARGE SCALE GENOMIC DNA]</scope>
    <source>
        <strain evidence="6 7">DSM 23054</strain>
    </source>
</reference>
<feature type="domain" description="Methyl-accepting transducer" evidence="5">
    <location>
        <begin position="205"/>
        <end position="462"/>
    </location>
</feature>
<feature type="transmembrane region" description="Helical" evidence="4">
    <location>
        <begin position="12"/>
        <end position="32"/>
    </location>
</feature>
<evidence type="ECO:0000256" key="1">
    <source>
        <dbReference type="ARBA" id="ARBA00023224"/>
    </source>
</evidence>